<gene>
    <name evidence="1" type="ORF">NPIL_610001</name>
</gene>
<accession>A0A8X6PBC7</accession>
<organism evidence="1 2">
    <name type="scientific">Nephila pilipes</name>
    <name type="common">Giant wood spider</name>
    <name type="synonym">Nephila maculata</name>
    <dbReference type="NCBI Taxonomy" id="299642"/>
    <lineage>
        <taxon>Eukaryota</taxon>
        <taxon>Metazoa</taxon>
        <taxon>Ecdysozoa</taxon>
        <taxon>Arthropoda</taxon>
        <taxon>Chelicerata</taxon>
        <taxon>Arachnida</taxon>
        <taxon>Araneae</taxon>
        <taxon>Araneomorphae</taxon>
        <taxon>Entelegynae</taxon>
        <taxon>Araneoidea</taxon>
        <taxon>Nephilidae</taxon>
        <taxon>Nephila</taxon>
    </lineage>
</organism>
<evidence type="ECO:0000313" key="2">
    <source>
        <dbReference type="Proteomes" id="UP000887013"/>
    </source>
</evidence>
<dbReference type="OrthoDB" id="10037961at2759"/>
<dbReference type="Proteomes" id="UP000887013">
    <property type="component" value="Unassembled WGS sequence"/>
</dbReference>
<proteinExistence type="predicted"/>
<reference evidence="1" key="1">
    <citation type="submission" date="2020-08" db="EMBL/GenBank/DDBJ databases">
        <title>Multicomponent nature underlies the extraordinary mechanical properties of spider dragline silk.</title>
        <authorList>
            <person name="Kono N."/>
            <person name="Nakamura H."/>
            <person name="Mori M."/>
            <person name="Yoshida Y."/>
            <person name="Ohtoshi R."/>
            <person name="Malay A.D."/>
            <person name="Moran D.A.P."/>
            <person name="Tomita M."/>
            <person name="Numata K."/>
            <person name="Arakawa K."/>
        </authorList>
    </citation>
    <scope>NUCLEOTIDE SEQUENCE</scope>
</reference>
<protein>
    <submittedName>
        <fullName evidence="1">Uncharacterized protein</fullName>
    </submittedName>
</protein>
<dbReference type="EMBL" id="BMAW01114427">
    <property type="protein sequence ID" value="GFT61701.1"/>
    <property type="molecule type" value="Genomic_DNA"/>
</dbReference>
<keyword evidence="2" id="KW-1185">Reference proteome</keyword>
<sequence>MDLPPTVSQKSYDRILSNQKSASSIATVTSMKNAANEEISALKTNEICVNGDGTWKTHGHTFRKDVQTQNSNESFNSTVWKYCPKTSGISKKVDDITVNEATIMYNDGIVGRLNIMKCQGCKLEHFSVTYAFEADCAEIKGAEIKSTLDAQRMKKKAMHEHFVEVEGLTYEVDAF</sequence>
<dbReference type="AlphaFoldDB" id="A0A8X6PBC7"/>
<comment type="caution">
    <text evidence="1">The sequence shown here is derived from an EMBL/GenBank/DDBJ whole genome shotgun (WGS) entry which is preliminary data.</text>
</comment>
<evidence type="ECO:0000313" key="1">
    <source>
        <dbReference type="EMBL" id="GFT61701.1"/>
    </source>
</evidence>
<name>A0A8X6PBC7_NEPPI</name>